<sequence>MIDWTLDGFLPTRRQPAPRVDTADDRDVLLARAGAAAIDLFVCYVLLEFPLIYAASVVFSESYEALGGYVVFLSLVALLPLYVTYSFVCEWRYGRTPGKVNRGLLVVMADGRECTLRASAVRNLGLYVDLLGVPPLVLGLVSALVTDGRRVGDLAAGTIVVRSTAPANLETAVAADADTSAAARANCDEKN</sequence>
<evidence type="ECO:0000313" key="7">
    <source>
        <dbReference type="EMBL" id="OLZ42132.1"/>
    </source>
</evidence>
<evidence type="ECO:0000256" key="3">
    <source>
        <dbReference type="ARBA" id="ARBA00022989"/>
    </source>
</evidence>
<name>A0A1S8AZP8_9EURY</name>
<evidence type="ECO:0000256" key="4">
    <source>
        <dbReference type="ARBA" id="ARBA00023136"/>
    </source>
</evidence>
<evidence type="ECO:0000259" key="6">
    <source>
        <dbReference type="Pfam" id="PF06271"/>
    </source>
</evidence>
<accession>A0A1S8AZP8</accession>
<organism evidence="7 8">
    <name type="scientific">Natrinema saccharevitans</name>
    <dbReference type="NCBI Taxonomy" id="301967"/>
    <lineage>
        <taxon>Archaea</taxon>
        <taxon>Methanobacteriati</taxon>
        <taxon>Methanobacteriota</taxon>
        <taxon>Stenosarchaea group</taxon>
        <taxon>Halobacteria</taxon>
        <taxon>Halobacteriales</taxon>
        <taxon>Natrialbaceae</taxon>
        <taxon>Natrinema</taxon>
    </lineage>
</organism>
<dbReference type="Pfam" id="PF06271">
    <property type="entry name" value="RDD"/>
    <property type="match status" value="1"/>
</dbReference>
<evidence type="ECO:0000256" key="2">
    <source>
        <dbReference type="ARBA" id="ARBA00022692"/>
    </source>
</evidence>
<evidence type="ECO:0000313" key="8">
    <source>
        <dbReference type="Proteomes" id="UP000189370"/>
    </source>
</evidence>
<proteinExistence type="predicted"/>
<dbReference type="PANTHER" id="PTHR38480:SF1">
    <property type="entry name" value="SLR0254 PROTEIN"/>
    <property type="match status" value="1"/>
</dbReference>
<evidence type="ECO:0000256" key="1">
    <source>
        <dbReference type="ARBA" id="ARBA00004141"/>
    </source>
</evidence>
<dbReference type="STRING" id="301967.A6E15_14655"/>
<comment type="caution">
    <text evidence="7">The sequence shown here is derived from an EMBL/GenBank/DDBJ whole genome shotgun (WGS) entry which is preliminary data.</text>
</comment>
<dbReference type="PANTHER" id="PTHR38480">
    <property type="entry name" value="SLR0254 PROTEIN"/>
    <property type="match status" value="1"/>
</dbReference>
<dbReference type="AlphaFoldDB" id="A0A1S8AZP8"/>
<dbReference type="Proteomes" id="UP000189370">
    <property type="component" value="Unassembled WGS sequence"/>
</dbReference>
<comment type="subcellular location">
    <subcellularLocation>
        <location evidence="1">Membrane</location>
        <topology evidence="1">Multi-pass membrane protein</topology>
    </subcellularLocation>
</comment>
<dbReference type="GO" id="GO:0016020">
    <property type="term" value="C:membrane"/>
    <property type="evidence" value="ECO:0007669"/>
    <property type="project" value="UniProtKB-SubCell"/>
</dbReference>
<keyword evidence="2 5" id="KW-0812">Transmembrane</keyword>
<feature type="domain" description="RDD" evidence="6">
    <location>
        <begin position="30"/>
        <end position="156"/>
    </location>
</feature>
<protein>
    <submittedName>
        <fullName evidence="7">Transporter</fullName>
    </submittedName>
</protein>
<keyword evidence="4 5" id="KW-0472">Membrane</keyword>
<keyword evidence="3 5" id="KW-1133">Transmembrane helix</keyword>
<gene>
    <name evidence="7" type="ORF">A6E15_14655</name>
</gene>
<keyword evidence="8" id="KW-1185">Reference proteome</keyword>
<dbReference type="OrthoDB" id="288430at2157"/>
<feature type="transmembrane region" description="Helical" evidence="5">
    <location>
        <begin position="67"/>
        <end position="88"/>
    </location>
</feature>
<evidence type="ECO:0000256" key="5">
    <source>
        <dbReference type="SAM" id="Phobius"/>
    </source>
</evidence>
<dbReference type="InterPro" id="IPR010432">
    <property type="entry name" value="RDD"/>
</dbReference>
<dbReference type="EMBL" id="LWLN01000001">
    <property type="protein sequence ID" value="OLZ42132.1"/>
    <property type="molecule type" value="Genomic_DNA"/>
</dbReference>
<dbReference type="RefSeq" id="WP_076147340.1">
    <property type="nucleotide sequence ID" value="NZ_LWLN01000001.1"/>
</dbReference>
<reference evidence="8" key="1">
    <citation type="submission" date="2016-04" db="EMBL/GenBank/DDBJ databases">
        <authorList>
            <person name="Chen S.-C."/>
            <person name="Lai M.-C."/>
        </authorList>
    </citation>
    <scope>NUCLEOTIDE SEQUENCE [LARGE SCALE GENOMIC DNA]</scope>
    <source>
        <strain evidence="8">AB14</strain>
    </source>
</reference>